<protein>
    <submittedName>
        <fullName evidence="1">Uncharacterized protein</fullName>
    </submittedName>
</protein>
<name>A0A2P2M1S5_RHIMU</name>
<proteinExistence type="predicted"/>
<reference evidence="1" key="1">
    <citation type="submission" date="2018-02" db="EMBL/GenBank/DDBJ databases">
        <title>Rhizophora mucronata_Transcriptome.</title>
        <authorList>
            <person name="Meera S.P."/>
            <person name="Sreeshan A."/>
            <person name="Augustine A."/>
        </authorList>
    </citation>
    <scope>NUCLEOTIDE SEQUENCE</scope>
    <source>
        <tissue evidence="1">Leaf</tissue>
    </source>
</reference>
<evidence type="ECO:0000313" key="1">
    <source>
        <dbReference type="EMBL" id="MBX24172.1"/>
    </source>
</evidence>
<organism evidence="1">
    <name type="scientific">Rhizophora mucronata</name>
    <name type="common">Asiatic mangrove</name>
    <dbReference type="NCBI Taxonomy" id="61149"/>
    <lineage>
        <taxon>Eukaryota</taxon>
        <taxon>Viridiplantae</taxon>
        <taxon>Streptophyta</taxon>
        <taxon>Embryophyta</taxon>
        <taxon>Tracheophyta</taxon>
        <taxon>Spermatophyta</taxon>
        <taxon>Magnoliopsida</taxon>
        <taxon>eudicotyledons</taxon>
        <taxon>Gunneridae</taxon>
        <taxon>Pentapetalae</taxon>
        <taxon>rosids</taxon>
        <taxon>fabids</taxon>
        <taxon>Malpighiales</taxon>
        <taxon>Rhizophoraceae</taxon>
        <taxon>Rhizophora</taxon>
    </lineage>
</organism>
<accession>A0A2P2M1S5</accession>
<dbReference type="EMBL" id="GGEC01043688">
    <property type="protein sequence ID" value="MBX24172.1"/>
    <property type="molecule type" value="Transcribed_RNA"/>
</dbReference>
<sequence>MTRKDPYGQPQLNLELSLSWVEISAILNIHFKCFPLTSE</sequence>
<dbReference type="AlphaFoldDB" id="A0A2P2M1S5"/>